<gene>
    <name evidence="1" type="ORF">DCAR_0309835</name>
</gene>
<sequence>MNNGLVDAAEAESEITPAMWALFYILLAATIIIHLYGVVKRYRASRRKIVLLKEIDGVKMGVVLRVCADMPRYFGYIIYEIDPNYAPFPLHNPPTELGF</sequence>
<dbReference type="EMBL" id="CP093345">
    <property type="protein sequence ID" value="WOG90591.1"/>
    <property type="molecule type" value="Genomic_DNA"/>
</dbReference>
<evidence type="ECO:0000313" key="2">
    <source>
        <dbReference type="Proteomes" id="UP000077755"/>
    </source>
</evidence>
<protein>
    <submittedName>
        <fullName evidence="1">Uncharacterized protein</fullName>
    </submittedName>
</protein>
<evidence type="ECO:0000313" key="1">
    <source>
        <dbReference type="EMBL" id="WOG90591.1"/>
    </source>
</evidence>
<reference evidence="1" key="1">
    <citation type="journal article" date="2016" name="Nat. Genet.">
        <title>A high-quality carrot genome assembly provides new insights into carotenoid accumulation and asterid genome evolution.</title>
        <authorList>
            <person name="Iorizzo M."/>
            <person name="Ellison S."/>
            <person name="Senalik D."/>
            <person name="Zeng P."/>
            <person name="Satapoomin P."/>
            <person name="Huang J."/>
            <person name="Bowman M."/>
            <person name="Iovene M."/>
            <person name="Sanseverino W."/>
            <person name="Cavagnaro P."/>
            <person name="Yildiz M."/>
            <person name="Macko-Podgorni A."/>
            <person name="Moranska E."/>
            <person name="Grzebelus E."/>
            <person name="Grzebelus D."/>
            <person name="Ashrafi H."/>
            <person name="Zheng Z."/>
            <person name="Cheng S."/>
            <person name="Spooner D."/>
            <person name="Van Deynze A."/>
            <person name="Simon P."/>
        </authorList>
    </citation>
    <scope>NUCLEOTIDE SEQUENCE</scope>
    <source>
        <tissue evidence="1">Leaf</tissue>
    </source>
</reference>
<dbReference type="Gramene" id="KZM99955">
    <property type="protein sequence ID" value="KZM99955"/>
    <property type="gene ID" value="DCAR_008710"/>
</dbReference>
<accession>A0A165ZF11</accession>
<name>A0A165ZF11_DAUCS</name>
<keyword evidence="2" id="KW-1185">Reference proteome</keyword>
<organism evidence="1 2">
    <name type="scientific">Daucus carota subsp. sativus</name>
    <name type="common">Carrot</name>
    <dbReference type="NCBI Taxonomy" id="79200"/>
    <lineage>
        <taxon>Eukaryota</taxon>
        <taxon>Viridiplantae</taxon>
        <taxon>Streptophyta</taxon>
        <taxon>Embryophyta</taxon>
        <taxon>Tracheophyta</taxon>
        <taxon>Spermatophyta</taxon>
        <taxon>Magnoliopsida</taxon>
        <taxon>eudicotyledons</taxon>
        <taxon>Gunneridae</taxon>
        <taxon>Pentapetalae</taxon>
        <taxon>asterids</taxon>
        <taxon>campanulids</taxon>
        <taxon>Apiales</taxon>
        <taxon>Apiaceae</taxon>
        <taxon>Apioideae</taxon>
        <taxon>Scandiceae</taxon>
        <taxon>Daucinae</taxon>
        <taxon>Daucus</taxon>
        <taxon>Daucus sect. Daucus</taxon>
    </lineage>
</organism>
<proteinExistence type="predicted"/>
<dbReference type="Proteomes" id="UP000077755">
    <property type="component" value="Chromosome 3"/>
</dbReference>
<dbReference type="AlphaFoldDB" id="A0A165ZF11"/>
<reference evidence="1" key="2">
    <citation type="submission" date="2022-03" db="EMBL/GenBank/DDBJ databases">
        <title>Draft title - Genomic analysis of global carrot germplasm unveils the trajectory of domestication and the origin of high carotenoid orange carrot.</title>
        <authorList>
            <person name="Iorizzo M."/>
            <person name="Ellison S."/>
            <person name="Senalik D."/>
            <person name="Macko-Podgorni A."/>
            <person name="Grzebelus D."/>
            <person name="Bostan H."/>
            <person name="Rolling W."/>
            <person name="Curaba J."/>
            <person name="Simon P."/>
        </authorList>
    </citation>
    <scope>NUCLEOTIDE SEQUENCE</scope>
    <source>
        <tissue evidence="1">Leaf</tissue>
    </source>
</reference>